<feature type="transmembrane region" description="Helical" evidence="2">
    <location>
        <begin position="44"/>
        <end position="66"/>
    </location>
</feature>
<evidence type="ECO:0000256" key="1">
    <source>
        <dbReference type="SAM" id="MobiDB-lite"/>
    </source>
</evidence>
<protein>
    <submittedName>
        <fullName evidence="3">Uu.00g123830.m01.CDS01</fullName>
    </submittedName>
</protein>
<dbReference type="AlphaFoldDB" id="A0AAI8VIH6"/>
<keyword evidence="2" id="KW-1133">Transmembrane helix</keyword>
<feature type="transmembrane region" description="Helical" evidence="2">
    <location>
        <begin position="176"/>
        <end position="200"/>
    </location>
</feature>
<keyword evidence="2" id="KW-0812">Transmembrane</keyword>
<evidence type="ECO:0000256" key="2">
    <source>
        <dbReference type="SAM" id="Phobius"/>
    </source>
</evidence>
<comment type="caution">
    <text evidence="3">The sequence shown here is derived from an EMBL/GenBank/DDBJ whole genome shotgun (WGS) entry which is preliminary data.</text>
</comment>
<reference evidence="3" key="1">
    <citation type="submission" date="2023-10" db="EMBL/GenBank/DDBJ databases">
        <authorList>
            <person name="Hackl T."/>
        </authorList>
    </citation>
    <scope>NUCLEOTIDE SEQUENCE</scope>
</reference>
<proteinExistence type="predicted"/>
<accession>A0AAI8VIH6</accession>
<dbReference type="EMBL" id="CAUWAG010000007">
    <property type="protein sequence ID" value="CAJ2504989.1"/>
    <property type="molecule type" value="Genomic_DNA"/>
</dbReference>
<keyword evidence="2" id="KW-0472">Membrane</keyword>
<organism evidence="3 4">
    <name type="scientific">Anthostomella pinea</name>
    <dbReference type="NCBI Taxonomy" id="933095"/>
    <lineage>
        <taxon>Eukaryota</taxon>
        <taxon>Fungi</taxon>
        <taxon>Dikarya</taxon>
        <taxon>Ascomycota</taxon>
        <taxon>Pezizomycotina</taxon>
        <taxon>Sordariomycetes</taxon>
        <taxon>Xylariomycetidae</taxon>
        <taxon>Xylariales</taxon>
        <taxon>Xylariaceae</taxon>
        <taxon>Anthostomella</taxon>
    </lineage>
</organism>
<evidence type="ECO:0000313" key="3">
    <source>
        <dbReference type="EMBL" id="CAJ2504989.1"/>
    </source>
</evidence>
<name>A0AAI8VIH6_9PEZI</name>
<feature type="region of interest" description="Disordered" evidence="1">
    <location>
        <begin position="1"/>
        <end position="23"/>
    </location>
</feature>
<evidence type="ECO:0000313" key="4">
    <source>
        <dbReference type="Proteomes" id="UP001295740"/>
    </source>
</evidence>
<dbReference type="Proteomes" id="UP001295740">
    <property type="component" value="Unassembled WGS sequence"/>
</dbReference>
<feature type="transmembrane region" description="Helical" evidence="2">
    <location>
        <begin position="140"/>
        <end position="161"/>
    </location>
</feature>
<feature type="transmembrane region" description="Helical" evidence="2">
    <location>
        <begin position="78"/>
        <end position="103"/>
    </location>
</feature>
<keyword evidence="4" id="KW-1185">Reference proteome</keyword>
<sequence length="241" mass="26491">MKNDMDHTDPVNATTPLNPGMVAAPPSESYYSDAHDDSSTDKEYSVHVASLLRAVIIILTLTNAILQIKDEPEWPVTIILMVLTWLSLTWNISSVVPGLVLVGGKKVGMVLPQTSLVVGGRTYVLFGPSEDDTDKDGRRAVLRTAVADLLLGGHFLLFSLIGELGQTVNWWRHETAIMVLCFIVTALQLVVGAFMLFPALTQTRFVIRSVYRRDAGQYHIRLPQDIEAAPVPSRQPISITA</sequence>
<gene>
    <name evidence="3" type="ORF">KHLLAP_LOCUS5457</name>
</gene>